<evidence type="ECO:0000313" key="7">
    <source>
        <dbReference type="Proteomes" id="UP000182882"/>
    </source>
</evidence>
<proteinExistence type="predicted"/>
<name>A0A0S3AGP5_9PROT</name>
<dbReference type="Proteomes" id="UP000182882">
    <property type="component" value="Unassembled WGS sequence"/>
</dbReference>
<dbReference type="InterPro" id="IPR004399">
    <property type="entry name" value="HMP/HMP-P_kinase_dom"/>
</dbReference>
<accession>A0A0S3AGP5</accession>
<dbReference type="RefSeq" id="WP_062558004.1">
    <property type="nucleotide sequence ID" value="NZ_CP013341.1"/>
</dbReference>
<reference evidence="4" key="1">
    <citation type="submission" date="2016-10" db="EMBL/GenBank/DDBJ databases">
        <authorList>
            <person name="de Groot N.N."/>
        </authorList>
    </citation>
    <scope>NUCLEOTIDE SEQUENCE [LARGE SCALE GENOMIC DNA]</scope>
    <source>
        <strain evidence="4">Nm10</strain>
        <strain evidence="5">Nm9</strain>
    </source>
</reference>
<dbReference type="EMBL" id="FOFX01000001">
    <property type="protein sequence ID" value="SEP66533.1"/>
    <property type="molecule type" value="Genomic_DNA"/>
</dbReference>
<evidence type="ECO:0000313" key="5">
    <source>
        <dbReference type="EMBL" id="SEP66533.1"/>
    </source>
</evidence>
<dbReference type="PANTHER" id="PTHR20858:SF17">
    <property type="entry name" value="HYDROXYMETHYLPYRIMIDINE_PHOSPHOMETHYLPYRIMIDINE KINASE THI20-RELATED"/>
    <property type="match status" value="1"/>
</dbReference>
<keyword evidence="7" id="KW-1185">Reference proteome</keyword>
<dbReference type="SUPFAM" id="SSF53613">
    <property type="entry name" value="Ribokinase-like"/>
    <property type="match status" value="1"/>
</dbReference>
<organism evidence="4 7">
    <name type="scientific">Nitrosomonas ureae</name>
    <dbReference type="NCBI Taxonomy" id="44577"/>
    <lineage>
        <taxon>Bacteria</taxon>
        <taxon>Pseudomonadati</taxon>
        <taxon>Pseudomonadota</taxon>
        <taxon>Betaproteobacteria</taxon>
        <taxon>Nitrosomonadales</taxon>
        <taxon>Nitrosomonadaceae</taxon>
        <taxon>Nitrosomonas</taxon>
    </lineage>
</organism>
<evidence type="ECO:0000256" key="2">
    <source>
        <dbReference type="ARBA" id="ARBA00012135"/>
    </source>
</evidence>
<dbReference type="GO" id="GO:0008972">
    <property type="term" value="F:phosphomethylpyrimidine kinase activity"/>
    <property type="evidence" value="ECO:0007669"/>
    <property type="project" value="InterPro"/>
</dbReference>
<dbReference type="GO" id="GO:0005829">
    <property type="term" value="C:cytosol"/>
    <property type="evidence" value="ECO:0007669"/>
    <property type="project" value="TreeGrafter"/>
</dbReference>
<dbReference type="AlphaFoldDB" id="A0A0S3AGP5"/>
<dbReference type="Pfam" id="PF08543">
    <property type="entry name" value="Phos_pyr_kin"/>
    <property type="match status" value="1"/>
</dbReference>
<keyword evidence="4" id="KW-0418">Kinase</keyword>
<keyword evidence="4" id="KW-0808">Transferase</keyword>
<dbReference type="STRING" id="44577.ATY38_03100"/>
<evidence type="ECO:0000313" key="4">
    <source>
        <dbReference type="EMBL" id="SDT95163.1"/>
    </source>
</evidence>
<evidence type="ECO:0000256" key="1">
    <source>
        <dbReference type="ARBA" id="ARBA00004948"/>
    </source>
</evidence>
<dbReference type="UniPathway" id="UPA00060">
    <property type="reaction ID" value="UER00138"/>
</dbReference>
<dbReference type="Proteomes" id="UP000181998">
    <property type="component" value="Unassembled WGS sequence"/>
</dbReference>
<sequence>MLQPPPIVLSFAANDPSGGAGLQADTLTIASLSCHPLSVMTAITVQDTTGVDEVIPLDSEWIADQARAVLEDMPVHVFKIGLLGSVEIIAAIAEIISDYPHIPLVMDPILTSGRGDELANEEMIDAMRELLLPQVTILTPNSLEARHLAQLDGDSSESRLDLSVCAHRLLDMGCEYVLITGTHENTAQVKNTLFNVEGIVRSDEWERLEHTYHGSGCTLASAIAASLANGLSISESVLEAQDYTWHTLQAGFRPGMGQYIPNRLFWARDIAGSEDENGDTAVETP</sequence>
<feature type="domain" description="Pyridoxamine kinase/Phosphomethylpyrimidine kinase" evidence="3">
    <location>
        <begin position="15"/>
        <end position="259"/>
    </location>
</feature>
<dbReference type="PANTHER" id="PTHR20858">
    <property type="entry name" value="PHOSPHOMETHYLPYRIMIDINE KINASE"/>
    <property type="match status" value="1"/>
</dbReference>
<comment type="pathway">
    <text evidence="1">Cofactor biosynthesis; thiamine diphosphate biosynthesis.</text>
</comment>
<dbReference type="EC" id="2.7.1.49" evidence="2"/>
<dbReference type="EMBL" id="FNLN01000013">
    <property type="protein sequence ID" value="SDT95163.1"/>
    <property type="molecule type" value="Genomic_DNA"/>
</dbReference>
<dbReference type="Gene3D" id="3.40.1190.20">
    <property type="match status" value="1"/>
</dbReference>
<protein>
    <recommendedName>
        <fullName evidence="2">hydroxymethylpyrimidine kinase</fullName>
        <ecNumber evidence="2">2.7.1.49</ecNumber>
    </recommendedName>
</protein>
<evidence type="ECO:0000313" key="6">
    <source>
        <dbReference type="Proteomes" id="UP000181998"/>
    </source>
</evidence>
<dbReference type="InterPro" id="IPR029056">
    <property type="entry name" value="Ribokinase-like"/>
</dbReference>
<dbReference type="KEGG" id="nur:ATY38_03100"/>
<dbReference type="GO" id="GO:0009229">
    <property type="term" value="P:thiamine diphosphate biosynthetic process"/>
    <property type="evidence" value="ECO:0007669"/>
    <property type="project" value="UniProtKB-UniPathway"/>
</dbReference>
<dbReference type="InterPro" id="IPR013749">
    <property type="entry name" value="PM/HMP-P_kinase-1"/>
</dbReference>
<evidence type="ECO:0000259" key="3">
    <source>
        <dbReference type="Pfam" id="PF08543"/>
    </source>
</evidence>
<dbReference type="OrthoDB" id="9810880at2"/>
<gene>
    <name evidence="4" type="ORF">SAMN05216406_11327</name>
    <name evidence="5" type="ORF">SAMN05421510_1001165</name>
</gene>
<dbReference type="GO" id="GO:0009228">
    <property type="term" value="P:thiamine biosynthetic process"/>
    <property type="evidence" value="ECO:0007669"/>
    <property type="project" value="InterPro"/>
</dbReference>
<dbReference type="GO" id="GO:0008902">
    <property type="term" value="F:hydroxymethylpyrimidine kinase activity"/>
    <property type="evidence" value="ECO:0007669"/>
    <property type="project" value="UniProtKB-EC"/>
</dbReference>
<reference evidence="6 7" key="2">
    <citation type="submission" date="2016-10" db="EMBL/GenBank/DDBJ databases">
        <authorList>
            <person name="Varghese N."/>
            <person name="Submissions S."/>
        </authorList>
    </citation>
    <scope>NUCLEOTIDE SEQUENCE [LARGE SCALE GENOMIC DNA]</scope>
    <source>
        <strain evidence="7">Nm10</strain>
        <strain evidence="6">Nm9</strain>
    </source>
</reference>
<dbReference type="CDD" id="cd01169">
    <property type="entry name" value="HMPP_kinase"/>
    <property type="match status" value="1"/>
</dbReference>